<dbReference type="SUPFAM" id="SSF53187">
    <property type="entry name" value="Zn-dependent exopeptidases"/>
    <property type="match status" value="1"/>
</dbReference>
<evidence type="ECO:0000256" key="6">
    <source>
        <dbReference type="ARBA" id="ARBA00022801"/>
    </source>
</evidence>
<dbReference type="GO" id="GO:0004181">
    <property type="term" value="F:metallocarboxypeptidase activity"/>
    <property type="evidence" value="ECO:0007669"/>
    <property type="project" value="InterPro"/>
</dbReference>
<dbReference type="PANTHER" id="PTHR11532:SF62">
    <property type="entry name" value="CARBOXYPEPTIDASE D"/>
    <property type="match status" value="1"/>
</dbReference>
<sequence length="1028" mass="115086">MFQMPVMRARLVALSRYVTTLLLLASCHVATSQTSQINWDSDIIASPTEAELAEKDALSMHFGASKNDVTIFPSYEVMKQIVGDFEDVNKSELVNHDYAAMTAWLKAAALNYPNITYLYSAGKSVQGRDLWVLIISDNPREHELLEPEVKYVGNMHGNEVVGRETLLYLIEILCVNYGKNDYLTDLVNKQRIHIMPSMNPDGYEHGIVGDRIGYQGRSNEHNVDLNRNFPALFPSHREISGGTVPEPETEAVMKWMKSYPFVLSANFHGGSLVTNYPYDDSVTGQDTYAASPDDKLFVELSYRYAKAHTRMWKTGRRCGLAQDGDVFLNGITNGAGWYHLAGGMQDWQYINTNAFEVTVEMGCYKFPPNEFLPKIWYEHKFALLSYLQMAKQGVYGLILDAEGKPALNATVAVEEGKVINATNLGEYWRMLPPGRHSLRVEAPGLESDIFEVTLGHEGVRHDFTLNVCGTRWGNESVYFRGNGNVRIAVIGISPSASEIIRVFSNQTCSGQFELDRDIHLIMAPAIKAGDAVEKLQRFNPAVVLAISDGFVEAITFSPTQNQPRLFNKDSLDKSLTKAIGFGENCGTPLRDAHLALEMDDLRLHAAFELGIAMGCDNSTDLAKKAATVGSVVDMLKKTITLDTVQEFSVVPSANPSDHFTPDQVIMVTSASIPYLENKQCLYTIPTPTPLLKLYRMGSGQPPYTLVMALEKKTETLVFEMMSTWCNSPIVEGVDKILKESTLVFMPEIPHTQLNCHDYSTLAPFQALVNDVVSIVPQIDYVVMFGSGGLKVRYIASKAGVAERMASVYRAHHTQMAIDGENICTGGIKSEHNVWGSFEWDFSKPWPLAPDALFVQTSCCYEDLGSGHLYAENRRSIIAMMNERIKGVRIFGDDKNLMIQPEKLAPRTIRLTSETEGSVFIGLPNGTHHIEVFKDGKLYTQFNAKITNSYPITEKWIYVHRSFYRNNIVIVATVVFLLMLACLFACRQRVTSVLNRRGFFTGSREGFERIPLYKSDEEDEDDLFDLQKL</sequence>
<dbReference type="Gene3D" id="3.40.630.10">
    <property type="entry name" value="Zn peptidases"/>
    <property type="match status" value="1"/>
</dbReference>
<dbReference type="CDD" id="cd11308">
    <property type="entry name" value="Peptidase_M14NE-CP-C_like"/>
    <property type="match status" value="1"/>
</dbReference>
<evidence type="ECO:0000256" key="8">
    <source>
        <dbReference type="ARBA" id="ARBA00023180"/>
    </source>
</evidence>
<dbReference type="InterPro" id="IPR000834">
    <property type="entry name" value="Peptidase_M14"/>
</dbReference>
<protein>
    <recommendedName>
        <fullName evidence="11">Peptidase M14 domain-containing protein</fullName>
    </recommendedName>
</protein>
<keyword evidence="10" id="KW-1133">Transmembrane helix</keyword>
<evidence type="ECO:0000256" key="3">
    <source>
        <dbReference type="ARBA" id="ARBA00022645"/>
    </source>
</evidence>
<dbReference type="Gene3D" id="2.60.40.1120">
    <property type="entry name" value="Carboxypeptidase-like, regulatory domain"/>
    <property type="match status" value="1"/>
</dbReference>
<dbReference type="PROSITE" id="PS00132">
    <property type="entry name" value="CARBOXYPEPT_ZN_1"/>
    <property type="match status" value="1"/>
</dbReference>
<evidence type="ECO:0000313" key="12">
    <source>
        <dbReference type="EMBL" id="CAJ0593462.1"/>
    </source>
</evidence>
<dbReference type="Pfam" id="PF00246">
    <property type="entry name" value="Peptidase_M14"/>
    <property type="match status" value="1"/>
</dbReference>
<name>A0AA36DUZ3_CYLNA</name>
<evidence type="ECO:0000256" key="5">
    <source>
        <dbReference type="ARBA" id="ARBA00022723"/>
    </source>
</evidence>
<feature type="active site" description="Proton donor/acceptor" evidence="9">
    <location>
        <position position="360"/>
    </location>
</feature>
<comment type="similarity">
    <text evidence="2 9">Belongs to the peptidase M14 family.</text>
</comment>
<accession>A0AA36DUZ3</accession>
<evidence type="ECO:0000256" key="1">
    <source>
        <dbReference type="ARBA" id="ARBA00001947"/>
    </source>
</evidence>
<dbReference type="PANTHER" id="PTHR11532">
    <property type="entry name" value="PROTEASE M14 CARBOXYPEPTIDASE"/>
    <property type="match status" value="1"/>
</dbReference>
<comment type="caution">
    <text evidence="12">The sequence shown here is derived from an EMBL/GenBank/DDBJ whole genome shotgun (WGS) entry which is preliminary data.</text>
</comment>
<dbReference type="SMART" id="SM00631">
    <property type="entry name" value="Zn_pept"/>
    <property type="match status" value="1"/>
</dbReference>
<dbReference type="EMBL" id="CATQJL010000112">
    <property type="protein sequence ID" value="CAJ0593462.1"/>
    <property type="molecule type" value="Genomic_DNA"/>
</dbReference>
<evidence type="ECO:0000259" key="11">
    <source>
        <dbReference type="PROSITE" id="PS52035"/>
    </source>
</evidence>
<keyword evidence="3" id="KW-0121">Carboxypeptidase</keyword>
<dbReference type="Proteomes" id="UP001176961">
    <property type="component" value="Unassembled WGS sequence"/>
</dbReference>
<dbReference type="FunFam" id="3.40.630.10:FF:000020">
    <property type="entry name" value="Carboxypeptidase D"/>
    <property type="match status" value="1"/>
</dbReference>
<keyword evidence="6" id="KW-0378">Hydrolase</keyword>
<dbReference type="PRINTS" id="PR00765">
    <property type="entry name" value="CRBOXYPTASEA"/>
</dbReference>
<dbReference type="CDD" id="cd03858">
    <property type="entry name" value="M14_CP_N-E_like"/>
    <property type="match status" value="1"/>
</dbReference>
<keyword evidence="7" id="KW-0862">Zinc</keyword>
<keyword evidence="10" id="KW-0472">Membrane</keyword>
<dbReference type="GO" id="GO:0005615">
    <property type="term" value="C:extracellular space"/>
    <property type="evidence" value="ECO:0007669"/>
    <property type="project" value="TreeGrafter"/>
</dbReference>
<dbReference type="PROSITE" id="PS52035">
    <property type="entry name" value="PEPTIDASE_M14"/>
    <property type="match status" value="1"/>
</dbReference>
<reference evidence="12" key="1">
    <citation type="submission" date="2023-07" db="EMBL/GenBank/DDBJ databases">
        <authorList>
            <consortium name="CYATHOMIX"/>
        </authorList>
    </citation>
    <scope>NUCLEOTIDE SEQUENCE</scope>
    <source>
        <strain evidence="12">N/A</strain>
    </source>
</reference>
<evidence type="ECO:0000313" key="13">
    <source>
        <dbReference type="Proteomes" id="UP001176961"/>
    </source>
</evidence>
<evidence type="ECO:0000256" key="7">
    <source>
        <dbReference type="ARBA" id="ARBA00022833"/>
    </source>
</evidence>
<organism evidence="12 13">
    <name type="scientific">Cylicocyclus nassatus</name>
    <name type="common">Nematode worm</name>
    <dbReference type="NCBI Taxonomy" id="53992"/>
    <lineage>
        <taxon>Eukaryota</taxon>
        <taxon>Metazoa</taxon>
        <taxon>Ecdysozoa</taxon>
        <taxon>Nematoda</taxon>
        <taxon>Chromadorea</taxon>
        <taxon>Rhabditida</taxon>
        <taxon>Rhabditina</taxon>
        <taxon>Rhabditomorpha</taxon>
        <taxon>Strongyloidea</taxon>
        <taxon>Strongylidae</taxon>
        <taxon>Cylicocyclus</taxon>
    </lineage>
</organism>
<dbReference type="InterPro" id="IPR057246">
    <property type="entry name" value="CARBOXYPEPT_ZN_1"/>
</dbReference>
<dbReference type="InterPro" id="IPR008969">
    <property type="entry name" value="CarboxyPept-like_regulatory"/>
</dbReference>
<keyword evidence="13" id="KW-1185">Reference proteome</keyword>
<evidence type="ECO:0000256" key="4">
    <source>
        <dbReference type="ARBA" id="ARBA00022670"/>
    </source>
</evidence>
<dbReference type="AlphaFoldDB" id="A0AA36DUZ3"/>
<evidence type="ECO:0000256" key="9">
    <source>
        <dbReference type="PROSITE-ProRule" id="PRU01379"/>
    </source>
</evidence>
<dbReference type="PROSITE" id="PS00133">
    <property type="entry name" value="CARBOXYPEPT_ZN_2"/>
    <property type="match status" value="1"/>
</dbReference>
<dbReference type="GO" id="GO:0016485">
    <property type="term" value="P:protein processing"/>
    <property type="evidence" value="ECO:0007669"/>
    <property type="project" value="TreeGrafter"/>
</dbReference>
<keyword evidence="10" id="KW-0812">Transmembrane</keyword>
<dbReference type="SUPFAM" id="SSF49464">
    <property type="entry name" value="Carboxypeptidase regulatory domain-like"/>
    <property type="match status" value="1"/>
</dbReference>
<dbReference type="GO" id="GO:0006518">
    <property type="term" value="P:peptide metabolic process"/>
    <property type="evidence" value="ECO:0007669"/>
    <property type="project" value="TreeGrafter"/>
</dbReference>
<gene>
    <name evidence="12" type="ORF">CYNAS_LOCUS5445</name>
</gene>
<proteinExistence type="inferred from homology"/>
<feature type="domain" description="Peptidase M14" evidence="11">
    <location>
        <begin position="94"/>
        <end position="390"/>
    </location>
</feature>
<keyword evidence="8" id="KW-0325">Glycoprotein</keyword>
<keyword evidence="5" id="KW-0479">Metal-binding</keyword>
<feature type="transmembrane region" description="Helical" evidence="10">
    <location>
        <begin position="967"/>
        <end position="985"/>
    </location>
</feature>
<dbReference type="InterPro" id="IPR057247">
    <property type="entry name" value="CARBOXYPEPT_ZN_2"/>
</dbReference>
<evidence type="ECO:0000256" key="2">
    <source>
        <dbReference type="ARBA" id="ARBA00005988"/>
    </source>
</evidence>
<dbReference type="InterPro" id="IPR050753">
    <property type="entry name" value="Peptidase_M14_domain"/>
</dbReference>
<comment type="cofactor">
    <cofactor evidence="1">
        <name>Zn(2+)</name>
        <dbReference type="ChEBI" id="CHEBI:29105"/>
    </cofactor>
</comment>
<evidence type="ECO:0000256" key="10">
    <source>
        <dbReference type="SAM" id="Phobius"/>
    </source>
</evidence>
<keyword evidence="4" id="KW-0645">Protease</keyword>
<dbReference type="GO" id="GO:0008270">
    <property type="term" value="F:zinc ion binding"/>
    <property type="evidence" value="ECO:0007669"/>
    <property type="project" value="InterPro"/>
</dbReference>